<accession>A0A8X6I882</accession>
<proteinExistence type="predicted"/>
<organism evidence="2 3">
    <name type="scientific">Nephila pilipes</name>
    <name type="common">Giant wood spider</name>
    <name type="synonym">Nephila maculata</name>
    <dbReference type="NCBI Taxonomy" id="299642"/>
    <lineage>
        <taxon>Eukaryota</taxon>
        <taxon>Metazoa</taxon>
        <taxon>Ecdysozoa</taxon>
        <taxon>Arthropoda</taxon>
        <taxon>Chelicerata</taxon>
        <taxon>Arachnida</taxon>
        <taxon>Araneae</taxon>
        <taxon>Araneomorphae</taxon>
        <taxon>Entelegynae</taxon>
        <taxon>Araneoidea</taxon>
        <taxon>Nephilidae</taxon>
        <taxon>Nephila</taxon>
    </lineage>
</organism>
<comment type="caution">
    <text evidence="2">The sequence shown here is derived from an EMBL/GenBank/DDBJ whole genome shotgun (WGS) entry which is preliminary data.</text>
</comment>
<reference evidence="2" key="1">
    <citation type="submission" date="2020-08" db="EMBL/GenBank/DDBJ databases">
        <title>Multicomponent nature underlies the extraordinary mechanical properties of spider dragline silk.</title>
        <authorList>
            <person name="Kono N."/>
            <person name="Nakamura H."/>
            <person name="Mori M."/>
            <person name="Yoshida Y."/>
            <person name="Ohtoshi R."/>
            <person name="Malay A.D."/>
            <person name="Moran D.A.P."/>
            <person name="Tomita M."/>
            <person name="Numata K."/>
            <person name="Arakawa K."/>
        </authorList>
    </citation>
    <scope>NUCLEOTIDE SEQUENCE</scope>
</reference>
<feature type="region of interest" description="Disordered" evidence="1">
    <location>
        <begin position="1"/>
        <end position="31"/>
    </location>
</feature>
<dbReference type="AlphaFoldDB" id="A0A8X6I882"/>
<name>A0A8X6I882_NEPPI</name>
<feature type="compositionally biased region" description="Polar residues" evidence="1">
    <location>
        <begin position="1"/>
        <end position="10"/>
    </location>
</feature>
<sequence>MKQVDTKTIVSSRKSKHSPSGSTDESGTSSTLKFSKMLRQMSTRLLENSSFLLCQKVNFSLPRRSQWNGNQWKDRSMKEWKDPMKIGLNVNRMVLKI</sequence>
<dbReference type="Proteomes" id="UP000887013">
    <property type="component" value="Unassembled WGS sequence"/>
</dbReference>
<evidence type="ECO:0000313" key="3">
    <source>
        <dbReference type="Proteomes" id="UP000887013"/>
    </source>
</evidence>
<keyword evidence="3" id="KW-1185">Reference proteome</keyword>
<evidence type="ECO:0000256" key="1">
    <source>
        <dbReference type="SAM" id="MobiDB-lite"/>
    </source>
</evidence>
<dbReference type="EMBL" id="BMAW01042452">
    <property type="protein sequence ID" value="GFS34282.1"/>
    <property type="molecule type" value="Genomic_DNA"/>
</dbReference>
<protein>
    <submittedName>
        <fullName evidence="2">Uncharacterized protein</fullName>
    </submittedName>
</protein>
<gene>
    <name evidence="2" type="ORF">NPIL_204681</name>
</gene>
<feature type="compositionally biased region" description="Low complexity" evidence="1">
    <location>
        <begin position="18"/>
        <end position="31"/>
    </location>
</feature>
<evidence type="ECO:0000313" key="2">
    <source>
        <dbReference type="EMBL" id="GFS34282.1"/>
    </source>
</evidence>